<evidence type="ECO:0000313" key="1">
    <source>
        <dbReference type="EMBL" id="KAH7942707.1"/>
    </source>
</evidence>
<dbReference type="EMBL" id="JABSTV010001253">
    <property type="protein sequence ID" value="KAH7942707.1"/>
    <property type="molecule type" value="Genomic_DNA"/>
</dbReference>
<sequence>MYYTWQTRRRRPHCRTENRVSTPRGYLEIPSTTEGHRSQHPLAPQDLTEDSICANVTQHIFILYTPSERNARGSTTVHQLHLRDTLYGFAVYPAPPDDTYKGVIRSIDLDHNQLEN</sequence>
<organism evidence="1 2">
    <name type="scientific">Rhipicephalus sanguineus</name>
    <name type="common">Brown dog tick</name>
    <name type="synonym">Ixodes sanguineus</name>
    <dbReference type="NCBI Taxonomy" id="34632"/>
    <lineage>
        <taxon>Eukaryota</taxon>
        <taxon>Metazoa</taxon>
        <taxon>Ecdysozoa</taxon>
        <taxon>Arthropoda</taxon>
        <taxon>Chelicerata</taxon>
        <taxon>Arachnida</taxon>
        <taxon>Acari</taxon>
        <taxon>Parasitiformes</taxon>
        <taxon>Ixodida</taxon>
        <taxon>Ixodoidea</taxon>
        <taxon>Ixodidae</taxon>
        <taxon>Rhipicephalinae</taxon>
        <taxon>Rhipicephalus</taxon>
        <taxon>Rhipicephalus</taxon>
    </lineage>
</organism>
<comment type="caution">
    <text evidence="1">The sequence shown here is derived from an EMBL/GenBank/DDBJ whole genome shotgun (WGS) entry which is preliminary data.</text>
</comment>
<accession>A0A9D4PI79</accession>
<evidence type="ECO:0000313" key="2">
    <source>
        <dbReference type="Proteomes" id="UP000821837"/>
    </source>
</evidence>
<reference evidence="1" key="2">
    <citation type="submission" date="2021-09" db="EMBL/GenBank/DDBJ databases">
        <authorList>
            <person name="Jia N."/>
            <person name="Wang J."/>
            <person name="Shi W."/>
            <person name="Du L."/>
            <person name="Sun Y."/>
            <person name="Zhan W."/>
            <person name="Jiang J."/>
            <person name="Wang Q."/>
            <person name="Zhang B."/>
            <person name="Ji P."/>
            <person name="Sakyi L.B."/>
            <person name="Cui X."/>
            <person name="Yuan T."/>
            <person name="Jiang B."/>
            <person name="Yang W."/>
            <person name="Lam T.T.-Y."/>
            <person name="Chang Q."/>
            <person name="Ding S."/>
            <person name="Wang X."/>
            <person name="Zhu J."/>
            <person name="Ruan X."/>
            <person name="Zhao L."/>
            <person name="Wei J."/>
            <person name="Que T."/>
            <person name="Du C."/>
            <person name="Cheng J."/>
            <person name="Dai P."/>
            <person name="Han X."/>
            <person name="Huang E."/>
            <person name="Gao Y."/>
            <person name="Liu J."/>
            <person name="Shao H."/>
            <person name="Ye R."/>
            <person name="Li L."/>
            <person name="Wei W."/>
            <person name="Wang X."/>
            <person name="Wang C."/>
            <person name="Huo Q."/>
            <person name="Li W."/>
            <person name="Guo W."/>
            <person name="Chen H."/>
            <person name="Chen S."/>
            <person name="Zhou L."/>
            <person name="Zhou L."/>
            <person name="Ni X."/>
            <person name="Tian J."/>
            <person name="Zhou Y."/>
            <person name="Sheng Y."/>
            <person name="Liu T."/>
            <person name="Pan Y."/>
            <person name="Xia L."/>
            <person name="Li J."/>
            <person name="Zhao F."/>
            <person name="Cao W."/>
        </authorList>
    </citation>
    <scope>NUCLEOTIDE SEQUENCE</scope>
    <source>
        <strain evidence="1">Rsan-2018</strain>
        <tissue evidence="1">Larvae</tissue>
    </source>
</reference>
<keyword evidence="2" id="KW-1185">Reference proteome</keyword>
<protein>
    <submittedName>
        <fullName evidence="1">Uncharacterized protein</fullName>
    </submittedName>
</protein>
<dbReference type="Proteomes" id="UP000821837">
    <property type="component" value="Unassembled WGS sequence"/>
</dbReference>
<dbReference type="AlphaFoldDB" id="A0A9D4PI79"/>
<proteinExistence type="predicted"/>
<reference evidence="1" key="1">
    <citation type="journal article" date="2020" name="Cell">
        <title>Large-Scale Comparative Analyses of Tick Genomes Elucidate Their Genetic Diversity and Vector Capacities.</title>
        <authorList>
            <consortium name="Tick Genome and Microbiome Consortium (TIGMIC)"/>
            <person name="Jia N."/>
            <person name="Wang J."/>
            <person name="Shi W."/>
            <person name="Du L."/>
            <person name="Sun Y."/>
            <person name="Zhan W."/>
            <person name="Jiang J.F."/>
            <person name="Wang Q."/>
            <person name="Zhang B."/>
            <person name="Ji P."/>
            <person name="Bell-Sakyi L."/>
            <person name="Cui X.M."/>
            <person name="Yuan T.T."/>
            <person name="Jiang B.G."/>
            <person name="Yang W.F."/>
            <person name="Lam T.T."/>
            <person name="Chang Q.C."/>
            <person name="Ding S.J."/>
            <person name="Wang X.J."/>
            <person name="Zhu J.G."/>
            <person name="Ruan X.D."/>
            <person name="Zhao L."/>
            <person name="Wei J.T."/>
            <person name="Ye R.Z."/>
            <person name="Que T.C."/>
            <person name="Du C.H."/>
            <person name="Zhou Y.H."/>
            <person name="Cheng J.X."/>
            <person name="Dai P.F."/>
            <person name="Guo W.B."/>
            <person name="Han X.H."/>
            <person name="Huang E.J."/>
            <person name="Li L.F."/>
            <person name="Wei W."/>
            <person name="Gao Y.C."/>
            <person name="Liu J.Z."/>
            <person name="Shao H.Z."/>
            <person name="Wang X."/>
            <person name="Wang C.C."/>
            <person name="Yang T.C."/>
            <person name="Huo Q.B."/>
            <person name="Li W."/>
            <person name="Chen H.Y."/>
            <person name="Chen S.E."/>
            <person name="Zhou L.G."/>
            <person name="Ni X.B."/>
            <person name="Tian J.H."/>
            <person name="Sheng Y."/>
            <person name="Liu T."/>
            <person name="Pan Y.S."/>
            <person name="Xia L.Y."/>
            <person name="Li J."/>
            <person name="Zhao F."/>
            <person name="Cao W.C."/>
        </authorList>
    </citation>
    <scope>NUCLEOTIDE SEQUENCE</scope>
    <source>
        <strain evidence="1">Rsan-2018</strain>
    </source>
</reference>
<name>A0A9D4PI79_RHISA</name>
<gene>
    <name evidence="1" type="ORF">HPB52_000198</name>
</gene>